<proteinExistence type="predicted"/>
<evidence type="ECO:0000313" key="8">
    <source>
        <dbReference type="Proteomes" id="UP001164746"/>
    </source>
</evidence>
<feature type="domain" description="G-protein coupled receptors family 1 profile" evidence="6">
    <location>
        <begin position="17"/>
        <end position="248"/>
    </location>
</feature>
<keyword evidence="8" id="KW-1185">Reference proteome</keyword>
<accession>A0ABY7ELR4</accession>
<sequence>VPQLVVLVILFLMIVLGNTCVLVAIYMSEKGIKTRMHFFMMHLAVADLTVGLFNLTVDIVERWLVVWYGGAVLCKIIKFLQVLVVYSSTFMIVALSIDRADAIARPMKFTRKVVHYISSTDSINLTRTDNSFLLHNYHVCHLGNGPWLQRAAISTYIFQQMLNLIHLMFAGSSMPGNNKGIIPQAKIKTVKMTLIIVIVFVLCWCPYFVFNLKDVYSESVNNSKTYHALTSLIQSLAPLNSAANPIIYGVFGTGICTHL</sequence>
<evidence type="ECO:0000256" key="2">
    <source>
        <dbReference type="ARBA" id="ARBA00022692"/>
    </source>
</evidence>
<reference evidence="7" key="1">
    <citation type="submission" date="2022-11" db="EMBL/GenBank/DDBJ databases">
        <title>Centuries of genome instability and evolution in soft-shell clam transmissible cancer (bioRxiv).</title>
        <authorList>
            <person name="Hart S.F.M."/>
            <person name="Yonemitsu M.A."/>
            <person name="Giersch R.M."/>
            <person name="Beal B.F."/>
            <person name="Arriagada G."/>
            <person name="Davis B.W."/>
            <person name="Ostrander E.A."/>
            <person name="Goff S.P."/>
            <person name="Metzger M.J."/>
        </authorList>
    </citation>
    <scope>NUCLEOTIDE SEQUENCE</scope>
    <source>
        <strain evidence="7">MELC-2E11</strain>
        <tissue evidence="7">Siphon/mantle</tissue>
    </source>
</reference>
<name>A0ABY7ELR4_MYAAR</name>
<dbReference type="InterPro" id="IPR027294">
    <property type="entry name" value="NPS_rcpt"/>
</dbReference>
<dbReference type="Gene3D" id="1.20.1070.10">
    <property type="entry name" value="Rhodopsin 7-helix transmembrane proteins"/>
    <property type="match status" value="2"/>
</dbReference>
<feature type="non-terminal residue" evidence="7">
    <location>
        <position position="259"/>
    </location>
</feature>
<feature type="transmembrane region" description="Helical" evidence="5">
    <location>
        <begin position="38"/>
        <end position="56"/>
    </location>
</feature>
<dbReference type="PROSITE" id="PS50262">
    <property type="entry name" value="G_PROTEIN_RECEP_F1_2"/>
    <property type="match status" value="1"/>
</dbReference>
<evidence type="ECO:0000256" key="4">
    <source>
        <dbReference type="ARBA" id="ARBA00023136"/>
    </source>
</evidence>
<dbReference type="Proteomes" id="UP001164746">
    <property type="component" value="Chromosome 7"/>
</dbReference>
<dbReference type="PRINTS" id="PR00237">
    <property type="entry name" value="GPCRRHODOPSN"/>
</dbReference>
<dbReference type="InterPro" id="IPR000276">
    <property type="entry name" value="GPCR_Rhodpsn"/>
</dbReference>
<feature type="non-terminal residue" evidence="7">
    <location>
        <position position="1"/>
    </location>
</feature>
<keyword evidence="2 5" id="KW-0812">Transmembrane</keyword>
<gene>
    <name evidence="7" type="ORF">MAR_034757</name>
</gene>
<evidence type="ECO:0000256" key="3">
    <source>
        <dbReference type="ARBA" id="ARBA00022989"/>
    </source>
</evidence>
<dbReference type="Pfam" id="PF00001">
    <property type="entry name" value="7tm_1"/>
    <property type="match status" value="2"/>
</dbReference>
<evidence type="ECO:0000313" key="7">
    <source>
        <dbReference type="EMBL" id="WAR09681.1"/>
    </source>
</evidence>
<protein>
    <submittedName>
        <fullName evidence="7">CCAPR-like protein</fullName>
    </submittedName>
</protein>
<keyword evidence="4 5" id="KW-0472">Membrane</keyword>
<dbReference type="PANTHER" id="PTHR24244:SF1">
    <property type="entry name" value="G-PROTEIN COUPLED RECEPTORS FAMILY 1 PROFILE DOMAIN-CONTAINING PROTEIN"/>
    <property type="match status" value="1"/>
</dbReference>
<dbReference type="PANTHER" id="PTHR24244">
    <property type="entry name" value="NEUROPEPTIDE S RECEPTOR"/>
    <property type="match status" value="1"/>
</dbReference>
<evidence type="ECO:0000256" key="1">
    <source>
        <dbReference type="ARBA" id="ARBA00004370"/>
    </source>
</evidence>
<dbReference type="SUPFAM" id="SSF81321">
    <property type="entry name" value="Family A G protein-coupled receptor-like"/>
    <property type="match status" value="1"/>
</dbReference>
<evidence type="ECO:0000256" key="5">
    <source>
        <dbReference type="SAM" id="Phobius"/>
    </source>
</evidence>
<feature type="transmembrane region" description="Helical" evidence="5">
    <location>
        <begin position="192"/>
        <end position="210"/>
    </location>
</feature>
<keyword evidence="3 5" id="KW-1133">Transmembrane helix</keyword>
<feature type="transmembrane region" description="Helical" evidence="5">
    <location>
        <begin position="6"/>
        <end position="26"/>
    </location>
</feature>
<organism evidence="7 8">
    <name type="scientific">Mya arenaria</name>
    <name type="common">Soft-shell clam</name>
    <dbReference type="NCBI Taxonomy" id="6604"/>
    <lineage>
        <taxon>Eukaryota</taxon>
        <taxon>Metazoa</taxon>
        <taxon>Spiralia</taxon>
        <taxon>Lophotrochozoa</taxon>
        <taxon>Mollusca</taxon>
        <taxon>Bivalvia</taxon>
        <taxon>Autobranchia</taxon>
        <taxon>Heteroconchia</taxon>
        <taxon>Euheterodonta</taxon>
        <taxon>Imparidentia</taxon>
        <taxon>Neoheterodontei</taxon>
        <taxon>Myida</taxon>
        <taxon>Myoidea</taxon>
        <taxon>Myidae</taxon>
        <taxon>Mya</taxon>
    </lineage>
</organism>
<evidence type="ECO:0000259" key="6">
    <source>
        <dbReference type="PROSITE" id="PS50262"/>
    </source>
</evidence>
<comment type="subcellular location">
    <subcellularLocation>
        <location evidence="1">Membrane</location>
    </subcellularLocation>
</comment>
<dbReference type="EMBL" id="CP111018">
    <property type="protein sequence ID" value="WAR09681.1"/>
    <property type="molecule type" value="Genomic_DNA"/>
</dbReference>
<dbReference type="InterPro" id="IPR017452">
    <property type="entry name" value="GPCR_Rhodpsn_7TM"/>
</dbReference>